<dbReference type="SUPFAM" id="SSF47323">
    <property type="entry name" value="Anticodon-binding domain of a subclass of class I aminoacyl-tRNA synthetases"/>
    <property type="match status" value="1"/>
</dbReference>
<evidence type="ECO:0000313" key="2">
    <source>
        <dbReference type="Proteomes" id="UP000218334"/>
    </source>
</evidence>
<dbReference type="EMBL" id="KZ293425">
    <property type="protein sequence ID" value="PBK70892.1"/>
    <property type="molecule type" value="Genomic_DNA"/>
</dbReference>
<dbReference type="Gene3D" id="1.10.730.20">
    <property type="match status" value="1"/>
</dbReference>
<gene>
    <name evidence="1" type="ORF">ARMSODRAFT_1083825</name>
</gene>
<dbReference type="Proteomes" id="UP000218334">
    <property type="component" value="Unassembled WGS sequence"/>
</dbReference>
<proteinExistence type="predicted"/>
<keyword evidence="2" id="KW-1185">Reference proteome</keyword>
<reference evidence="2" key="1">
    <citation type="journal article" date="2017" name="Nat. Ecol. Evol.">
        <title>Genome expansion and lineage-specific genetic innovations in the forest pathogenic fungi Armillaria.</title>
        <authorList>
            <person name="Sipos G."/>
            <person name="Prasanna A.N."/>
            <person name="Walter M.C."/>
            <person name="O'Connor E."/>
            <person name="Balint B."/>
            <person name="Krizsan K."/>
            <person name="Kiss B."/>
            <person name="Hess J."/>
            <person name="Varga T."/>
            <person name="Slot J."/>
            <person name="Riley R."/>
            <person name="Boka B."/>
            <person name="Rigling D."/>
            <person name="Barry K."/>
            <person name="Lee J."/>
            <person name="Mihaltcheva S."/>
            <person name="LaButti K."/>
            <person name="Lipzen A."/>
            <person name="Waldron R."/>
            <person name="Moloney N.M."/>
            <person name="Sperisen C."/>
            <person name="Kredics L."/>
            <person name="Vagvoelgyi C."/>
            <person name="Patrignani A."/>
            <person name="Fitzpatrick D."/>
            <person name="Nagy I."/>
            <person name="Doyle S."/>
            <person name="Anderson J.B."/>
            <person name="Grigoriev I.V."/>
            <person name="Gueldener U."/>
            <person name="Muensterkoetter M."/>
            <person name="Nagy L.G."/>
        </authorList>
    </citation>
    <scope>NUCLEOTIDE SEQUENCE [LARGE SCALE GENOMIC DNA]</scope>
    <source>
        <strain evidence="2">28-4</strain>
    </source>
</reference>
<name>A0A2H3BV78_9AGAR</name>
<dbReference type="STRING" id="1076256.A0A2H3BV78"/>
<dbReference type="GO" id="GO:0006418">
    <property type="term" value="P:tRNA aminoacylation for protein translation"/>
    <property type="evidence" value="ECO:0007669"/>
    <property type="project" value="InterPro"/>
</dbReference>
<protein>
    <submittedName>
        <fullName evidence="1">Uncharacterized protein</fullName>
    </submittedName>
</protein>
<evidence type="ECO:0000313" key="1">
    <source>
        <dbReference type="EMBL" id="PBK70892.1"/>
    </source>
</evidence>
<sequence length="129" mass="14526">MALILPHLAQEIHDSMYYKSKGLVFLEQPWNWREGGFAIKGFTEDDMKAVKKDSEDMAMLMQEVRPVVTSLLEQAREQKQIRSSLEAEVDVILPEVPDVASSALSDAQEATASLGKTRRAQFFRDHAAC</sequence>
<dbReference type="GO" id="GO:0005524">
    <property type="term" value="F:ATP binding"/>
    <property type="evidence" value="ECO:0007669"/>
    <property type="project" value="InterPro"/>
</dbReference>
<dbReference type="GO" id="GO:0004812">
    <property type="term" value="F:aminoacyl-tRNA ligase activity"/>
    <property type="evidence" value="ECO:0007669"/>
    <property type="project" value="InterPro"/>
</dbReference>
<dbReference type="InterPro" id="IPR009080">
    <property type="entry name" value="tRNAsynth_Ia_anticodon-bd"/>
</dbReference>
<organism evidence="1 2">
    <name type="scientific">Armillaria solidipes</name>
    <dbReference type="NCBI Taxonomy" id="1076256"/>
    <lineage>
        <taxon>Eukaryota</taxon>
        <taxon>Fungi</taxon>
        <taxon>Dikarya</taxon>
        <taxon>Basidiomycota</taxon>
        <taxon>Agaricomycotina</taxon>
        <taxon>Agaricomycetes</taxon>
        <taxon>Agaricomycetidae</taxon>
        <taxon>Agaricales</taxon>
        <taxon>Marasmiineae</taxon>
        <taxon>Physalacriaceae</taxon>
        <taxon>Armillaria</taxon>
    </lineage>
</organism>
<dbReference type="AlphaFoldDB" id="A0A2H3BV78"/>
<accession>A0A2H3BV78</accession>